<dbReference type="Gene3D" id="1.25.40.10">
    <property type="entry name" value="Tetratricopeptide repeat domain"/>
    <property type="match status" value="2"/>
</dbReference>
<feature type="region of interest" description="Disordered" evidence="2">
    <location>
        <begin position="639"/>
        <end position="659"/>
    </location>
</feature>
<evidence type="ECO:0000313" key="5">
    <source>
        <dbReference type="Proteomes" id="UP000027456"/>
    </source>
</evidence>
<reference evidence="4 5" key="1">
    <citation type="submission" date="2013-12" db="EMBL/GenBank/DDBJ databases">
        <authorList>
            <person name="Cubeta M."/>
            <person name="Pakala S."/>
            <person name="Fedorova N."/>
            <person name="Thomas E."/>
            <person name="Dean R."/>
            <person name="Jabaji S."/>
            <person name="Neate S."/>
            <person name="Toda T."/>
            <person name="Tavantzis S."/>
            <person name="Vilgalys R."/>
            <person name="Bharathan N."/>
            <person name="Pakala S."/>
            <person name="Losada L.S."/>
            <person name="Zafar N."/>
            <person name="Nierman W."/>
        </authorList>
    </citation>
    <scope>NUCLEOTIDE SEQUENCE [LARGE SCALE GENOMIC DNA]</scope>
    <source>
        <strain evidence="4 5">123E</strain>
    </source>
</reference>
<dbReference type="InterPro" id="IPR019734">
    <property type="entry name" value="TPR_rpt"/>
</dbReference>
<dbReference type="HOGENOM" id="CLU_001305_0_1_1"/>
<sequence>MQNELDEIDKEIESVSHMLAQIADDKSNLRMQLTRLGKAYDKRYKLTREPDDIQKVIEHTTNALAMAPKDDPGLPDLLSDLGIAYTNRFQRLGDIEDIEKSIEYKRLALAMLPDGHPELPRQLGNLALSHKERFERLSEPDDIAKAIEYDSRALAVTPEDHTDLPGRFEKLGTSYNYRFHCLGELDDIGKAIEYQSRGVELAPDGYARLPAMLANLAASYYDRFQRLNELNDLEKAIESDSRALALAPDGYQHLSTLLTNLGTFYGHRFYRLGGLGDLDKAIEYQTRTLALTPDDHPHFSFMLDRLAVSHGRRFQRLGEMGDLDKAIKYESRALATTPHDDPHLSSYLYNLAVFYTDRFKRSGELNDLEKAIKHETRALALTPDGHSFRSIRLANLGVSHSNRFERLGERVDLDKAIEYGSRALGSIPDGHPLTATYLTNLSASYNLRFQLLGDLADLEKAIEFASRALELTAEDHPNTCLMQLNLAKLYVHYYEHSNNPAHLQDSLHRFRVACESPVGAPRDRFDSAREWAIRAAKHSSLNCIEAYQTVIDLLPQFVWLGATTTQRYEDLKLVGTLALDAATAAILTANYPLALELLEHSRCVVWNQNIMLQSPFDRLQASHPSLATRLQTAAKQLHNVSSESRESSTGSYTSEQVAQNHHRLAKEYDELLTQARKLHGFEDFLRPIKATELVGVAKNGPVVTIHCHEFRCDVLVILPKESNVAFLRLPNFTGKKARNARSMIEASLKRQGLRERGVRVRQEPDVTDVFKNALAMIWNDLIKPTLEFLGYMDDVPVASLPHITWCPTGAASFLPLHAAGDYALPDARIFNYVVSSYTPTLTALLASTPSAFISSSRMLAIGQEATPGHKPLPGTKKELAYVKSHVQKKAGYSQLIDDQATPLTVLDAMEQHDWVHLACHAHQNVYDPTKSGFFLHNGTLDLAAISRRSFKKKGLAFLSACQTATGNETLPDEAVHLASGMLMAGYSSVIATMWSVVDEDAPFVADKVYSQPMVDGKLGNGEAGKALHNAVAGLRTKVGEQEFGRWVPYIHIGS</sequence>
<feature type="repeat" description="TPR" evidence="1">
    <location>
        <begin position="217"/>
        <end position="250"/>
    </location>
</feature>
<dbReference type="Pfam" id="PF12770">
    <property type="entry name" value="CHAT"/>
    <property type="match status" value="1"/>
</dbReference>
<dbReference type="AlphaFoldDB" id="A0A074S8I4"/>
<accession>A0A074S8I4</accession>
<dbReference type="SMART" id="SM00028">
    <property type="entry name" value="TPR"/>
    <property type="match status" value="6"/>
</dbReference>
<dbReference type="SUPFAM" id="SSF81901">
    <property type="entry name" value="HCP-like"/>
    <property type="match status" value="2"/>
</dbReference>
<feature type="domain" description="CHAT" evidence="3">
    <location>
        <begin position="775"/>
        <end position="1054"/>
    </location>
</feature>
<proteinExistence type="predicted"/>
<dbReference type="PROSITE" id="PS50005">
    <property type="entry name" value="TPR"/>
    <property type="match status" value="1"/>
</dbReference>
<dbReference type="Proteomes" id="UP000027456">
    <property type="component" value="Unassembled WGS sequence"/>
</dbReference>
<name>A0A074S8I4_9AGAM</name>
<gene>
    <name evidence="4" type="ORF">V565_205020</name>
</gene>
<dbReference type="Pfam" id="PF13374">
    <property type="entry name" value="TPR_10"/>
    <property type="match status" value="1"/>
</dbReference>
<dbReference type="STRING" id="1423351.A0A074S8I4"/>
<dbReference type="PANTHER" id="PTHR19959">
    <property type="entry name" value="KINESIN LIGHT CHAIN"/>
    <property type="match status" value="1"/>
</dbReference>
<evidence type="ECO:0000256" key="1">
    <source>
        <dbReference type="PROSITE-ProRule" id="PRU00339"/>
    </source>
</evidence>
<dbReference type="InterPro" id="IPR011990">
    <property type="entry name" value="TPR-like_helical_dom_sf"/>
</dbReference>
<evidence type="ECO:0000256" key="2">
    <source>
        <dbReference type="SAM" id="MobiDB-lite"/>
    </source>
</evidence>
<evidence type="ECO:0000259" key="3">
    <source>
        <dbReference type="Pfam" id="PF12770"/>
    </source>
</evidence>
<keyword evidence="5" id="KW-1185">Reference proteome</keyword>
<dbReference type="InterPro" id="IPR024983">
    <property type="entry name" value="CHAT_dom"/>
</dbReference>
<comment type="caution">
    <text evidence="4">The sequence shown here is derived from an EMBL/GenBank/DDBJ whole genome shotgun (WGS) entry which is preliminary data.</text>
</comment>
<protein>
    <submittedName>
        <fullName evidence="4">Aromatic di-alanine and TPR containing protein</fullName>
    </submittedName>
</protein>
<dbReference type="EMBL" id="AZST01001158">
    <property type="protein sequence ID" value="KEP46327.1"/>
    <property type="molecule type" value="Genomic_DNA"/>
</dbReference>
<dbReference type="PANTHER" id="PTHR19959:SF119">
    <property type="entry name" value="FUNGAL LIPASE-LIKE DOMAIN-CONTAINING PROTEIN"/>
    <property type="match status" value="1"/>
</dbReference>
<evidence type="ECO:0000313" key="4">
    <source>
        <dbReference type="EMBL" id="KEP46327.1"/>
    </source>
</evidence>
<dbReference type="OrthoDB" id="9991317at2759"/>
<keyword evidence="1" id="KW-0802">TPR repeat</keyword>
<organism evidence="4 5">
    <name type="scientific">Rhizoctonia solani 123E</name>
    <dbReference type="NCBI Taxonomy" id="1423351"/>
    <lineage>
        <taxon>Eukaryota</taxon>
        <taxon>Fungi</taxon>
        <taxon>Dikarya</taxon>
        <taxon>Basidiomycota</taxon>
        <taxon>Agaricomycotina</taxon>
        <taxon>Agaricomycetes</taxon>
        <taxon>Cantharellales</taxon>
        <taxon>Ceratobasidiaceae</taxon>
        <taxon>Rhizoctonia</taxon>
    </lineage>
</organism>